<dbReference type="EMBL" id="KQ414807">
    <property type="protein sequence ID" value="KOC60598.1"/>
    <property type="molecule type" value="Genomic_DNA"/>
</dbReference>
<dbReference type="Proteomes" id="UP000053825">
    <property type="component" value="Unassembled WGS sequence"/>
</dbReference>
<evidence type="ECO:0000313" key="1">
    <source>
        <dbReference type="EMBL" id="KOC60598.1"/>
    </source>
</evidence>
<proteinExistence type="predicted"/>
<dbReference type="AlphaFoldDB" id="A0A0L7QPN1"/>
<evidence type="ECO:0000313" key="2">
    <source>
        <dbReference type="Proteomes" id="UP000053825"/>
    </source>
</evidence>
<keyword evidence="2" id="KW-1185">Reference proteome</keyword>
<organism evidence="1 2">
    <name type="scientific">Habropoda laboriosa</name>
    <dbReference type="NCBI Taxonomy" id="597456"/>
    <lineage>
        <taxon>Eukaryota</taxon>
        <taxon>Metazoa</taxon>
        <taxon>Ecdysozoa</taxon>
        <taxon>Arthropoda</taxon>
        <taxon>Hexapoda</taxon>
        <taxon>Insecta</taxon>
        <taxon>Pterygota</taxon>
        <taxon>Neoptera</taxon>
        <taxon>Endopterygota</taxon>
        <taxon>Hymenoptera</taxon>
        <taxon>Apocrita</taxon>
        <taxon>Aculeata</taxon>
        <taxon>Apoidea</taxon>
        <taxon>Anthophila</taxon>
        <taxon>Apidae</taxon>
        <taxon>Habropoda</taxon>
    </lineage>
</organism>
<accession>A0A0L7QPN1</accession>
<reference evidence="1 2" key="1">
    <citation type="submission" date="2015-07" db="EMBL/GenBank/DDBJ databases">
        <title>The genome of Habropoda laboriosa.</title>
        <authorList>
            <person name="Pan H."/>
            <person name="Kapheim K."/>
        </authorList>
    </citation>
    <scope>NUCLEOTIDE SEQUENCE [LARGE SCALE GENOMIC DNA]</scope>
    <source>
        <strain evidence="1">0110345459</strain>
    </source>
</reference>
<evidence type="ECO:0008006" key="3">
    <source>
        <dbReference type="Google" id="ProtNLM"/>
    </source>
</evidence>
<protein>
    <recommendedName>
        <fullName evidence="3">Histone-lysine N-methyltransferase SETMAR</fullName>
    </recommendedName>
</protein>
<name>A0A0L7QPN1_9HYME</name>
<gene>
    <name evidence="1" type="ORF">WH47_08057</name>
</gene>
<sequence length="62" mass="7216">MKFPVFLLSLFIEYVQNELSIFLEKVNLYVHLNGWSQHQGAAPHCALIARKQLNDKGMFPNR</sequence>